<organism evidence="2 3">
    <name type="scientific">Cylindrobasidium torrendii FP15055 ss-10</name>
    <dbReference type="NCBI Taxonomy" id="1314674"/>
    <lineage>
        <taxon>Eukaryota</taxon>
        <taxon>Fungi</taxon>
        <taxon>Dikarya</taxon>
        <taxon>Basidiomycota</taxon>
        <taxon>Agaricomycotina</taxon>
        <taxon>Agaricomycetes</taxon>
        <taxon>Agaricomycetidae</taxon>
        <taxon>Agaricales</taxon>
        <taxon>Marasmiineae</taxon>
        <taxon>Physalacriaceae</taxon>
        <taxon>Cylindrobasidium</taxon>
    </lineage>
</organism>
<dbReference type="Proteomes" id="UP000054007">
    <property type="component" value="Unassembled WGS sequence"/>
</dbReference>
<feature type="region of interest" description="Disordered" evidence="1">
    <location>
        <begin position="78"/>
        <end position="120"/>
    </location>
</feature>
<feature type="region of interest" description="Disordered" evidence="1">
    <location>
        <begin position="1"/>
        <end position="40"/>
    </location>
</feature>
<dbReference type="OrthoDB" id="3247268at2759"/>
<evidence type="ECO:0000313" key="3">
    <source>
        <dbReference type="Proteomes" id="UP000054007"/>
    </source>
</evidence>
<dbReference type="EMBL" id="KN880661">
    <property type="protein sequence ID" value="KIY63973.1"/>
    <property type="molecule type" value="Genomic_DNA"/>
</dbReference>
<protein>
    <submittedName>
        <fullName evidence="2">Uncharacterized protein</fullName>
    </submittedName>
</protein>
<reference evidence="2 3" key="1">
    <citation type="journal article" date="2015" name="Fungal Genet. Biol.">
        <title>Evolution of novel wood decay mechanisms in Agaricales revealed by the genome sequences of Fistulina hepatica and Cylindrobasidium torrendii.</title>
        <authorList>
            <person name="Floudas D."/>
            <person name="Held B.W."/>
            <person name="Riley R."/>
            <person name="Nagy L.G."/>
            <person name="Koehler G."/>
            <person name="Ransdell A.S."/>
            <person name="Younus H."/>
            <person name="Chow J."/>
            <person name="Chiniquy J."/>
            <person name="Lipzen A."/>
            <person name="Tritt A."/>
            <person name="Sun H."/>
            <person name="Haridas S."/>
            <person name="LaButti K."/>
            <person name="Ohm R.A."/>
            <person name="Kues U."/>
            <person name="Blanchette R.A."/>
            <person name="Grigoriev I.V."/>
            <person name="Minto R.E."/>
            <person name="Hibbett D.S."/>
        </authorList>
    </citation>
    <scope>NUCLEOTIDE SEQUENCE [LARGE SCALE GENOMIC DNA]</scope>
    <source>
        <strain evidence="2 3">FP15055 ss-10</strain>
    </source>
</reference>
<evidence type="ECO:0000313" key="2">
    <source>
        <dbReference type="EMBL" id="KIY63973.1"/>
    </source>
</evidence>
<gene>
    <name evidence="2" type="ORF">CYLTODRAFT_359157</name>
</gene>
<feature type="non-terminal residue" evidence="2">
    <location>
        <position position="1"/>
    </location>
</feature>
<sequence length="120" mass="12771">TMSTPPPDDWDKSMSQNGSSVAFPGTGDDSSTLEEGGKDGKRTLSELLRIHAEKGTEVKFTQEEANRLGDVLGQWINAGSSPYEGEDDFFSKDDLSTLTRNGSADTGRPRGKSEAAAGKS</sequence>
<evidence type="ECO:0000256" key="1">
    <source>
        <dbReference type="SAM" id="MobiDB-lite"/>
    </source>
</evidence>
<accession>A0A0D7B021</accession>
<keyword evidence="3" id="KW-1185">Reference proteome</keyword>
<proteinExistence type="predicted"/>
<name>A0A0D7B021_9AGAR</name>
<dbReference type="AlphaFoldDB" id="A0A0D7B021"/>